<reference evidence="5 6" key="1">
    <citation type="journal article" date="2016" name="Sci. Rep.">
        <title>The genome sequence of the outbreeding globe artichoke constructed de novo incorporating a phase-aware low-pass sequencing strategy of F1 progeny.</title>
        <authorList>
            <person name="Scaglione D."/>
            <person name="Reyes-Chin-Wo S."/>
            <person name="Acquadro A."/>
            <person name="Froenicke L."/>
            <person name="Portis E."/>
            <person name="Beitel C."/>
            <person name="Tirone M."/>
            <person name="Mauro R."/>
            <person name="Lo Monaco A."/>
            <person name="Mauromicale G."/>
            <person name="Faccioli P."/>
            <person name="Cattivelli L."/>
            <person name="Rieseberg L."/>
            <person name="Michelmore R."/>
            <person name="Lanteri S."/>
        </authorList>
    </citation>
    <scope>NUCLEOTIDE SEQUENCE [LARGE SCALE GENOMIC DNA]</scope>
    <source>
        <strain evidence="5">2C</strain>
    </source>
</reference>
<dbReference type="Pfam" id="PF23286">
    <property type="entry name" value="LRR_13"/>
    <property type="match status" value="1"/>
</dbReference>
<dbReference type="PANTHER" id="PTHR11017">
    <property type="entry name" value="LEUCINE-RICH REPEAT-CONTAINING PROTEIN"/>
    <property type="match status" value="1"/>
</dbReference>
<dbReference type="OMA" id="LSWSNYP"/>
<dbReference type="SUPFAM" id="SSF52058">
    <property type="entry name" value="L domain-like"/>
    <property type="match status" value="2"/>
</dbReference>
<dbReference type="EMBL" id="LEKV01004352">
    <property type="protein sequence ID" value="KVH96165.1"/>
    <property type="molecule type" value="Genomic_DNA"/>
</dbReference>
<dbReference type="InterPro" id="IPR058546">
    <property type="entry name" value="RPS4B/Roq1-like_LRR"/>
</dbReference>
<keyword evidence="6" id="KW-1185">Reference proteome</keyword>
<organism evidence="5 6">
    <name type="scientific">Cynara cardunculus var. scolymus</name>
    <name type="common">Globe artichoke</name>
    <name type="synonym">Cynara scolymus</name>
    <dbReference type="NCBI Taxonomy" id="59895"/>
    <lineage>
        <taxon>Eukaryota</taxon>
        <taxon>Viridiplantae</taxon>
        <taxon>Streptophyta</taxon>
        <taxon>Embryophyta</taxon>
        <taxon>Tracheophyta</taxon>
        <taxon>Spermatophyta</taxon>
        <taxon>Magnoliopsida</taxon>
        <taxon>eudicotyledons</taxon>
        <taxon>Gunneridae</taxon>
        <taxon>Pentapetalae</taxon>
        <taxon>asterids</taxon>
        <taxon>campanulids</taxon>
        <taxon>Asterales</taxon>
        <taxon>Asteraceae</taxon>
        <taxon>Carduoideae</taxon>
        <taxon>Cardueae</taxon>
        <taxon>Carduinae</taxon>
        <taxon>Cynara</taxon>
    </lineage>
</organism>
<dbReference type="STRING" id="59895.A0A103XSQ0"/>
<dbReference type="Pfam" id="PF23282">
    <property type="entry name" value="WHD_ROQ1"/>
    <property type="match status" value="1"/>
</dbReference>
<name>A0A103XSQ0_CYNCS</name>
<sequence>MPNKDIFEILKISYDCLQPDEQEMFLDIACFLRGREKDEVLEMLNARGFHTDILLDVLIDNSLVRVSNGNLQMHDLVQEMGHWIVRKEHNKHSRIWQAGELLKICTGDTPMKKKVIKGIQVRFDDECPIDFSDAFTDMVDLQFLDISIFPLWKDVPDVKEPNVLPDSLQWLSWSNYPGKSLSPGFKAKNLAGICVTSSKIVQLWEEDKVIDKLSNLKMLDLSGSKYLTSIKSFSSFPNLERLRLQKCRSLKVIDPSIGHLNKLISLDMSCCSELKEFPPIVQMASLEVLIFSGCSKLKSFPDIVNKLDSLKHLSARHSGIERLPFEVARISGLISIDLSYCKSLKSLPLSFDQCFVGMRGGENGFFHYRKRVGLLAGQISELLKKTEATKVTKIKGIQVRFEDERPIDFSDAFTNMKDLRFLDISISQMSKDRADDKEPKVLPNNLRWLSWSNYPGKRLPRDFQAKELVVLFMTCSKIVSLSMEHKLFGLTLTLKMLDLSGSKDLISIPSFATFPNLERLILQNCHNLKLVDPSIGNLGRLVSLDMSGCSELQAFPPIIRMTSLKFLIFSGCTKLTTFPEIQGNIDRLEHLWLQNSGIQNLPNPIGQISSLISIDVRDCKSLTSMSFEFHQLISLRSLKVSGCSRLEKLPESLGDLQFMEELLLDNTGIRELPAFIWNMMSLRTLSFRHIDKVGTSKMTKTNGKKLLLAYYQHLINGGCYDSFHE</sequence>
<evidence type="ECO:0000259" key="3">
    <source>
        <dbReference type="Pfam" id="PF23282"/>
    </source>
</evidence>
<accession>A0A103XSQ0</accession>
<keyword evidence="2" id="KW-0611">Plant defense</keyword>
<evidence type="ECO:0000256" key="2">
    <source>
        <dbReference type="ARBA" id="ARBA00022821"/>
    </source>
</evidence>
<evidence type="ECO:0000259" key="4">
    <source>
        <dbReference type="Pfam" id="PF23286"/>
    </source>
</evidence>
<dbReference type="SUPFAM" id="SSF46785">
    <property type="entry name" value="Winged helix' DNA-binding domain"/>
    <property type="match status" value="1"/>
</dbReference>
<keyword evidence="1" id="KW-0677">Repeat</keyword>
<dbReference type="InterPro" id="IPR058192">
    <property type="entry name" value="WHD_ROQ1-like"/>
</dbReference>
<dbReference type="InterPro" id="IPR032675">
    <property type="entry name" value="LRR_dom_sf"/>
</dbReference>
<dbReference type="GO" id="GO:0006952">
    <property type="term" value="P:defense response"/>
    <property type="evidence" value="ECO:0007669"/>
    <property type="project" value="InterPro"/>
</dbReference>
<feature type="domain" description="Disease resistance protein RPS4B/Roq1-like leucine-rich repeats" evidence="4">
    <location>
        <begin position="562"/>
        <end position="647"/>
    </location>
</feature>
<gene>
    <name evidence="5" type="ORF">Ccrd_001752</name>
</gene>
<dbReference type="AlphaFoldDB" id="A0A103XSQ0"/>
<dbReference type="Gramene" id="KVH96165">
    <property type="protein sequence ID" value="KVH96165"/>
    <property type="gene ID" value="Ccrd_001752"/>
</dbReference>
<evidence type="ECO:0000313" key="5">
    <source>
        <dbReference type="EMBL" id="KVH96165.1"/>
    </source>
</evidence>
<protein>
    <submittedName>
        <fullName evidence="5">Leucine-rich repeat-containing protein</fullName>
    </submittedName>
</protein>
<evidence type="ECO:0000313" key="6">
    <source>
        <dbReference type="Proteomes" id="UP000243975"/>
    </source>
</evidence>
<dbReference type="Gene3D" id="3.80.10.10">
    <property type="entry name" value="Ribonuclease Inhibitor"/>
    <property type="match status" value="4"/>
</dbReference>
<evidence type="ECO:0000256" key="1">
    <source>
        <dbReference type="ARBA" id="ARBA00022737"/>
    </source>
</evidence>
<proteinExistence type="predicted"/>
<dbReference type="PANTHER" id="PTHR11017:SF468">
    <property type="entry name" value="ADP-RIBOSYL CYCLASE_CYCLIC ADP-RIBOSE HYDROLASE"/>
    <property type="match status" value="1"/>
</dbReference>
<dbReference type="InterPro" id="IPR036390">
    <property type="entry name" value="WH_DNA-bd_sf"/>
</dbReference>
<dbReference type="Proteomes" id="UP000243975">
    <property type="component" value="Unassembled WGS sequence"/>
</dbReference>
<comment type="caution">
    <text evidence="5">The sequence shown here is derived from an EMBL/GenBank/DDBJ whole genome shotgun (WGS) entry which is preliminary data.</text>
</comment>
<feature type="domain" description="Disease resistance protein Roq1-like winged-helix" evidence="3">
    <location>
        <begin position="20"/>
        <end position="87"/>
    </location>
</feature>
<dbReference type="InterPro" id="IPR044974">
    <property type="entry name" value="Disease_R_plants"/>
</dbReference>